<evidence type="ECO:0000313" key="4">
    <source>
        <dbReference type="Proteomes" id="UP000051952"/>
    </source>
</evidence>
<evidence type="ECO:0000256" key="2">
    <source>
        <dbReference type="SAM" id="Phobius"/>
    </source>
</evidence>
<evidence type="ECO:0000256" key="1">
    <source>
        <dbReference type="SAM" id="MobiDB-lite"/>
    </source>
</evidence>
<feature type="region of interest" description="Disordered" evidence="1">
    <location>
        <begin position="279"/>
        <end position="327"/>
    </location>
</feature>
<name>A0A0S4KJW8_BODSA</name>
<keyword evidence="4" id="KW-1185">Reference proteome</keyword>
<protein>
    <recommendedName>
        <fullName evidence="5">Transmembrane protein</fullName>
    </recommendedName>
</protein>
<evidence type="ECO:0008006" key="5">
    <source>
        <dbReference type="Google" id="ProtNLM"/>
    </source>
</evidence>
<accession>A0A0S4KJW8</accession>
<feature type="transmembrane region" description="Helical" evidence="2">
    <location>
        <begin position="587"/>
        <end position="607"/>
    </location>
</feature>
<keyword evidence="2" id="KW-0472">Membrane</keyword>
<keyword evidence="2" id="KW-1133">Transmembrane helix</keyword>
<evidence type="ECO:0000313" key="3">
    <source>
        <dbReference type="EMBL" id="CUI14762.1"/>
    </source>
</evidence>
<dbReference type="VEuPathDB" id="TriTrypDB:BSAL_14505"/>
<dbReference type="Proteomes" id="UP000051952">
    <property type="component" value="Unassembled WGS sequence"/>
</dbReference>
<dbReference type="OrthoDB" id="273823at2759"/>
<reference evidence="4" key="1">
    <citation type="submission" date="2015-09" db="EMBL/GenBank/DDBJ databases">
        <authorList>
            <consortium name="Pathogen Informatics"/>
        </authorList>
    </citation>
    <scope>NUCLEOTIDE SEQUENCE [LARGE SCALE GENOMIC DNA]</scope>
    <source>
        <strain evidence="4">Lake Konstanz</strain>
    </source>
</reference>
<feature type="transmembrane region" description="Helical" evidence="2">
    <location>
        <begin position="751"/>
        <end position="774"/>
    </location>
</feature>
<feature type="transmembrane region" description="Helical" evidence="2">
    <location>
        <begin position="627"/>
        <end position="652"/>
    </location>
</feature>
<feature type="transmembrane region" description="Helical" evidence="2">
    <location>
        <begin position="664"/>
        <end position="692"/>
    </location>
</feature>
<dbReference type="AlphaFoldDB" id="A0A0S4KJW8"/>
<dbReference type="EMBL" id="CYKH01001629">
    <property type="protein sequence ID" value="CUI14762.1"/>
    <property type="molecule type" value="Genomic_DNA"/>
</dbReference>
<organism evidence="3 4">
    <name type="scientific">Bodo saltans</name>
    <name type="common">Flagellated protozoan</name>
    <dbReference type="NCBI Taxonomy" id="75058"/>
    <lineage>
        <taxon>Eukaryota</taxon>
        <taxon>Discoba</taxon>
        <taxon>Euglenozoa</taxon>
        <taxon>Kinetoplastea</taxon>
        <taxon>Metakinetoplastina</taxon>
        <taxon>Eubodonida</taxon>
        <taxon>Bodonidae</taxon>
        <taxon>Bodo</taxon>
    </lineage>
</organism>
<keyword evidence="2" id="KW-0812">Transmembrane</keyword>
<sequence length="777" mass="81932">MLIPDETAVVIGDRFNYRVRLLNLTSMMMTTIAGSGTPSSIDGAPLASTFIGFSGMKWHCNATLLTCGALMGTYDTNVPGSIRFLPLSPMVTQSSTPSHLTRVLSISMSSDVSSATTTSTLSHSASNTRSNHASVTAATATRTTTFHFSQTSTFAPSSSATSTLRIAATPTMMDTPSMSGSPNCTTATTSREQSTSNTLAASIAMTTLSRSRTIHTITLMQSVTLTSSTSVGTADVTGSCTRELSASSSSSRTNNTTSTLSRWSIASALLSLSSVASNTKRSASATRTSQRSTTKSLQLTTTLSRSTSTTQTPSTSSTMETTAATKSLTRSKSSTQFDCNVFAWETTSVALTHVNTSEITKSMQHLFPRNSSSALLLLMGSTTNKSYATHQDQNSRQSPPFAFLTSQGVDRIALLQVPSLLFNLTLTSPYQLVYYYVGNVTTVQGTNVSATWSVHPRSGAWHGVAVEAPSIGWVGNGVFPVLLYTELNLLVPLMCGDGHAMLTVVLTVPSPGVARLLAAEVHRAAQATLIVALLATGAVSGSALGRILATDGDADAAGGGGVIDFDFEICVESPDLFEARSAIVSNLVLVAAVCVLLLLAACLWLAVTSWNLSSHQNFAAAAKTVFLFPSTMLPVLTSTMPSTVVSMTFLIARVSSSSCIGVDALLIVLGMLLIVVPVAALLYLAVFGAAYLSRVAEPIEKRGAGTEKPLEAVKLLFRRVTRRSFKWRSAFAARGAESLRPAWVVLLEYRVLWYAAVDTLFLIAVSSLAVVGGLDVT</sequence>
<feature type="non-terminal residue" evidence="3">
    <location>
        <position position="777"/>
    </location>
</feature>
<gene>
    <name evidence="3" type="ORF">BSAL_14505</name>
</gene>
<feature type="region of interest" description="Disordered" evidence="1">
    <location>
        <begin position="172"/>
        <end position="193"/>
    </location>
</feature>
<proteinExistence type="predicted"/>